<dbReference type="Proteomes" id="UP000469890">
    <property type="component" value="Unassembled WGS sequence"/>
</dbReference>
<evidence type="ECO:0000313" key="1">
    <source>
        <dbReference type="EMBL" id="KAF1801190.1"/>
    </source>
</evidence>
<gene>
    <name evidence="1" type="ORF">FB192DRAFT_1306983</name>
</gene>
<protein>
    <submittedName>
        <fullName evidence="1">Uncharacterized protein</fullName>
    </submittedName>
</protein>
<comment type="caution">
    <text evidence="1">The sequence shown here is derived from an EMBL/GenBank/DDBJ whole genome shotgun (WGS) entry which is preliminary data.</text>
</comment>
<evidence type="ECO:0000313" key="2">
    <source>
        <dbReference type="Proteomes" id="UP000469890"/>
    </source>
</evidence>
<reference evidence="1 2" key="1">
    <citation type="submission" date="2019-09" db="EMBL/GenBank/DDBJ databases">
        <authorList>
            <consortium name="DOE Joint Genome Institute"/>
            <person name="Mondo S.J."/>
            <person name="Navarro-Mendoza M.I."/>
            <person name="Perez-Arques C."/>
            <person name="Panchal S."/>
            <person name="Nicolas F.E."/>
            <person name="Ganguly P."/>
            <person name="Pangilinan J."/>
            <person name="Grigoriev I."/>
            <person name="Heitman J."/>
            <person name="Sanya K."/>
            <person name="Garre V."/>
        </authorList>
    </citation>
    <scope>NUCLEOTIDE SEQUENCE [LARGE SCALE GENOMIC DNA]</scope>
    <source>
        <strain evidence="1 2">MU402</strain>
    </source>
</reference>
<name>A0A8H4BFH7_MUCCL</name>
<organism evidence="1 2">
    <name type="scientific">Mucor circinelloides f. lusitanicus</name>
    <name type="common">Mucor racemosus var. lusitanicus</name>
    <dbReference type="NCBI Taxonomy" id="29924"/>
    <lineage>
        <taxon>Eukaryota</taxon>
        <taxon>Fungi</taxon>
        <taxon>Fungi incertae sedis</taxon>
        <taxon>Mucoromycota</taxon>
        <taxon>Mucoromycotina</taxon>
        <taxon>Mucoromycetes</taxon>
        <taxon>Mucorales</taxon>
        <taxon>Mucorineae</taxon>
        <taxon>Mucoraceae</taxon>
        <taxon>Mucor</taxon>
    </lineage>
</organism>
<dbReference type="AlphaFoldDB" id="A0A8H4BFH7"/>
<dbReference type="EMBL" id="JAAECE010000005">
    <property type="protein sequence ID" value="KAF1801190.1"/>
    <property type="molecule type" value="Genomic_DNA"/>
</dbReference>
<proteinExistence type="predicted"/>
<accession>A0A8H4BFH7</accession>
<sequence length="67" mass="7729">MDTLRLAIFSKNAIDVNKLEGAFYEVANLHFPESLEDLPSFISLKNITLLLAVNDVFWRLCKKSDHY</sequence>